<dbReference type="InParanoid" id="A0A2P6N4Q3"/>
<protein>
    <submittedName>
        <fullName evidence="3">Transmembrane protein</fullName>
    </submittedName>
</protein>
<organism evidence="3 4">
    <name type="scientific">Planoprotostelium fungivorum</name>
    <dbReference type="NCBI Taxonomy" id="1890364"/>
    <lineage>
        <taxon>Eukaryota</taxon>
        <taxon>Amoebozoa</taxon>
        <taxon>Evosea</taxon>
        <taxon>Variosea</taxon>
        <taxon>Cavosteliida</taxon>
        <taxon>Cavosteliaceae</taxon>
        <taxon>Planoprotostelium</taxon>
    </lineage>
</organism>
<dbReference type="GO" id="GO:0005739">
    <property type="term" value="C:mitochondrion"/>
    <property type="evidence" value="ECO:0007669"/>
    <property type="project" value="TreeGrafter"/>
</dbReference>
<keyword evidence="4" id="KW-1185">Reference proteome</keyword>
<keyword evidence="1" id="KW-0472">Membrane</keyword>
<sequence>MSDQVEQPSLSSRLKTLFVQYGKIAVSIHVLGSILTFLIFFALLSSGIDVASLLANFGFQVEKGSTGSLTATAIAAFVLQKVTSPPRMLLTLAITPMIAQYLGVKKPEQKTQ</sequence>
<evidence type="ECO:0000313" key="4">
    <source>
        <dbReference type="Proteomes" id="UP000241769"/>
    </source>
</evidence>
<evidence type="ECO:0000256" key="1">
    <source>
        <dbReference type="SAM" id="Phobius"/>
    </source>
</evidence>
<name>A0A2P6N4Q3_9EUKA</name>
<dbReference type="Pfam" id="PF06916">
    <property type="entry name" value="FAM210A-B_dom"/>
    <property type="match status" value="1"/>
</dbReference>
<keyword evidence="1" id="KW-1133">Transmembrane helix</keyword>
<comment type="caution">
    <text evidence="3">The sequence shown here is derived from an EMBL/GenBank/DDBJ whole genome shotgun (WGS) entry which is preliminary data.</text>
</comment>
<dbReference type="InterPro" id="IPR009688">
    <property type="entry name" value="FAM210A/B-like_dom"/>
</dbReference>
<proteinExistence type="predicted"/>
<evidence type="ECO:0000259" key="2">
    <source>
        <dbReference type="Pfam" id="PF06916"/>
    </source>
</evidence>
<accession>A0A2P6N4Q3</accession>
<dbReference type="OrthoDB" id="426386at2759"/>
<feature type="domain" description="DUF1279" evidence="2">
    <location>
        <begin position="13"/>
        <end position="97"/>
    </location>
</feature>
<dbReference type="PANTHER" id="PTHR21377">
    <property type="entry name" value="PROTEIN FAM210B, MITOCHONDRIAL"/>
    <property type="match status" value="1"/>
</dbReference>
<keyword evidence="1 3" id="KW-0812">Transmembrane</keyword>
<dbReference type="AlphaFoldDB" id="A0A2P6N4Q3"/>
<feature type="transmembrane region" description="Helical" evidence="1">
    <location>
        <begin position="87"/>
        <end position="104"/>
    </location>
</feature>
<dbReference type="EMBL" id="MDYQ01000205">
    <property type="protein sequence ID" value="PRP78923.1"/>
    <property type="molecule type" value="Genomic_DNA"/>
</dbReference>
<dbReference type="InterPro" id="IPR045866">
    <property type="entry name" value="FAM210A/B-like"/>
</dbReference>
<dbReference type="PANTHER" id="PTHR21377:SF0">
    <property type="entry name" value="PROTEIN FAM210B, MITOCHONDRIAL"/>
    <property type="match status" value="1"/>
</dbReference>
<feature type="transmembrane region" description="Helical" evidence="1">
    <location>
        <begin position="21"/>
        <end position="44"/>
    </location>
</feature>
<dbReference type="Proteomes" id="UP000241769">
    <property type="component" value="Unassembled WGS sequence"/>
</dbReference>
<gene>
    <name evidence="3" type="ORF">PROFUN_13299</name>
</gene>
<evidence type="ECO:0000313" key="3">
    <source>
        <dbReference type="EMBL" id="PRP78923.1"/>
    </source>
</evidence>
<reference evidence="3 4" key="1">
    <citation type="journal article" date="2018" name="Genome Biol. Evol.">
        <title>Multiple Roots of Fruiting Body Formation in Amoebozoa.</title>
        <authorList>
            <person name="Hillmann F."/>
            <person name="Forbes G."/>
            <person name="Novohradska S."/>
            <person name="Ferling I."/>
            <person name="Riege K."/>
            <person name="Groth M."/>
            <person name="Westermann M."/>
            <person name="Marz M."/>
            <person name="Spaller T."/>
            <person name="Winckler T."/>
            <person name="Schaap P."/>
            <person name="Glockner G."/>
        </authorList>
    </citation>
    <scope>NUCLEOTIDE SEQUENCE [LARGE SCALE GENOMIC DNA]</scope>
    <source>
        <strain evidence="3 4">Jena</strain>
    </source>
</reference>